<reference evidence="2 3" key="1">
    <citation type="submission" date="2016-10" db="EMBL/GenBank/DDBJ databases">
        <authorList>
            <person name="Varghese N."/>
            <person name="Submissions S."/>
        </authorList>
    </citation>
    <scope>NUCLEOTIDE SEQUENCE [LARGE SCALE GENOMIC DNA]</scope>
    <source>
        <strain evidence="2 3">DSM 11449</strain>
    </source>
</reference>
<dbReference type="OrthoDB" id="1044733at2"/>
<sequence length="188" mass="22065">MNLIDYIHEQTQIDNQTLELLDTLFEHRQYKKYSLLLKEGNTSKEVFYIEEGIVRQFYTKNKKDITHAFHAENSFYMSVEPIYFHNSSPFGLEALETCKVRVAEFAQVEAFINSHPKLELFMRMLLISFLKNLTDRIYSIKFQTAQERYDFLLKNYPKILLRVPLGHVASFLGITQQTLSVIRAGKGN</sequence>
<dbReference type="Proteomes" id="UP000182771">
    <property type="component" value="Unassembled WGS sequence"/>
</dbReference>
<dbReference type="EMBL" id="FNND01000004">
    <property type="protein sequence ID" value="SDW80772.1"/>
    <property type="molecule type" value="Genomic_DNA"/>
</dbReference>
<dbReference type="InterPro" id="IPR018490">
    <property type="entry name" value="cNMP-bd_dom_sf"/>
</dbReference>
<feature type="domain" description="Cyclic nucleotide-binding" evidence="1">
    <location>
        <begin position="28"/>
        <end position="115"/>
    </location>
</feature>
<evidence type="ECO:0000259" key="1">
    <source>
        <dbReference type="Pfam" id="PF00027"/>
    </source>
</evidence>
<comment type="caution">
    <text evidence="2">The sequence shown here is derived from an EMBL/GenBank/DDBJ whole genome shotgun (WGS) entry which is preliminary data.</text>
</comment>
<dbReference type="InterPro" id="IPR014710">
    <property type="entry name" value="RmlC-like_jellyroll"/>
</dbReference>
<dbReference type="AlphaFoldDB" id="A0A1H2WJH2"/>
<accession>A0A1H2WJH2</accession>
<dbReference type="Gene3D" id="2.60.120.10">
    <property type="entry name" value="Jelly Rolls"/>
    <property type="match status" value="1"/>
</dbReference>
<dbReference type="Pfam" id="PF00027">
    <property type="entry name" value="cNMP_binding"/>
    <property type="match status" value="1"/>
</dbReference>
<proteinExistence type="predicted"/>
<keyword evidence="3" id="KW-1185">Reference proteome</keyword>
<name>A0A1H2WJH2_9FLAO</name>
<evidence type="ECO:0000313" key="2">
    <source>
        <dbReference type="EMBL" id="SDW80772.1"/>
    </source>
</evidence>
<dbReference type="GeneID" id="85017365"/>
<dbReference type="RefSeq" id="WP_016420745.1">
    <property type="nucleotide sequence ID" value="NZ_FNND01000004.1"/>
</dbReference>
<dbReference type="SUPFAM" id="SSF51206">
    <property type="entry name" value="cAMP-binding domain-like"/>
    <property type="match status" value="1"/>
</dbReference>
<evidence type="ECO:0000313" key="3">
    <source>
        <dbReference type="Proteomes" id="UP000182771"/>
    </source>
</evidence>
<dbReference type="InterPro" id="IPR000595">
    <property type="entry name" value="cNMP-bd_dom"/>
</dbReference>
<organism evidence="2 3">
    <name type="scientific">Capnocytophaga granulosa</name>
    <dbReference type="NCBI Taxonomy" id="45242"/>
    <lineage>
        <taxon>Bacteria</taxon>
        <taxon>Pseudomonadati</taxon>
        <taxon>Bacteroidota</taxon>
        <taxon>Flavobacteriia</taxon>
        <taxon>Flavobacteriales</taxon>
        <taxon>Flavobacteriaceae</taxon>
        <taxon>Capnocytophaga</taxon>
    </lineage>
</organism>
<protein>
    <submittedName>
        <fullName evidence="2">cAMP-binding domain of CRP or a regulatory subunit of cAMP-dependent protein kinases</fullName>
    </submittedName>
</protein>
<gene>
    <name evidence="2" type="ORF">SAMN05444420_104113</name>
</gene>